<keyword evidence="2" id="KW-0446">Lipid-binding</keyword>
<comment type="function">
    <text evidence="1">May bind long-chain fatty acids, such as palmitate, and may play a role in lipid transport or fatty acid metabolism.</text>
</comment>
<organism evidence="3 4">
    <name type="scientific">Bacillus xiapuensis</name>
    <dbReference type="NCBI Taxonomy" id="2014075"/>
    <lineage>
        <taxon>Bacteria</taxon>
        <taxon>Bacillati</taxon>
        <taxon>Bacillota</taxon>
        <taxon>Bacilli</taxon>
        <taxon>Bacillales</taxon>
        <taxon>Bacillaceae</taxon>
        <taxon>Bacillus</taxon>
    </lineage>
</organism>
<dbReference type="Gene3D" id="3.30.1180.10">
    <property type="match status" value="1"/>
</dbReference>
<dbReference type="EMBL" id="JARMQG010000357">
    <property type="protein sequence ID" value="MED3564473.1"/>
    <property type="molecule type" value="Genomic_DNA"/>
</dbReference>
<feature type="non-terminal residue" evidence="3">
    <location>
        <position position="1"/>
    </location>
</feature>
<dbReference type="InterPro" id="IPR043168">
    <property type="entry name" value="DegV_C"/>
</dbReference>
<evidence type="ECO:0000256" key="2">
    <source>
        <dbReference type="ARBA" id="ARBA00023121"/>
    </source>
</evidence>
<evidence type="ECO:0000313" key="4">
    <source>
        <dbReference type="Proteomes" id="UP001330749"/>
    </source>
</evidence>
<keyword evidence="4" id="KW-1185">Reference proteome</keyword>
<gene>
    <name evidence="3" type="ORF">P4447_18825</name>
</gene>
<reference evidence="3 4" key="1">
    <citation type="submission" date="2023-03" db="EMBL/GenBank/DDBJ databases">
        <title>Bacillus Genome Sequencing.</title>
        <authorList>
            <person name="Dunlap C."/>
        </authorList>
    </citation>
    <scope>NUCLEOTIDE SEQUENCE [LARGE SCALE GENOMIC DNA]</scope>
    <source>
        <strain evidence="3 4">B-14544</strain>
    </source>
</reference>
<dbReference type="Proteomes" id="UP001330749">
    <property type="component" value="Unassembled WGS sequence"/>
</dbReference>
<comment type="caution">
    <text evidence="3">The sequence shown here is derived from an EMBL/GenBank/DDBJ whole genome shotgun (WGS) entry which is preliminary data.</text>
</comment>
<dbReference type="InterPro" id="IPR003797">
    <property type="entry name" value="DegV"/>
</dbReference>
<dbReference type="InterPro" id="IPR050270">
    <property type="entry name" value="DegV_domain_contain"/>
</dbReference>
<dbReference type="PANTHER" id="PTHR33434:SF3">
    <property type="entry name" value="DEGV DOMAIN-CONTAINING PROTEIN YITS"/>
    <property type="match status" value="1"/>
</dbReference>
<dbReference type="PANTHER" id="PTHR33434">
    <property type="entry name" value="DEGV DOMAIN-CONTAINING PROTEIN DR_1986-RELATED"/>
    <property type="match status" value="1"/>
</dbReference>
<evidence type="ECO:0000313" key="3">
    <source>
        <dbReference type="EMBL" id="MED3564473.1"/>
    </source>
</evidence>
<dbReference type="Pfam" id="PF02645">
    <property type="entry name" value="DegV"/>
    <property type="match status" value="1"/>
</dbReference>
<accession>A0ABU6NEK2</accession>
<dbReference type="SUPFAM" id="SSF82549">
    <property type="entry name" value="DAK1/DegV-like"/>
    <property type="match status" value="1"/>
</dbReference>
<evidence type="ECO:0000256" key="1">
    <source>
        <dbReference type="ARBA" id="ARBA00003238"/>
    </source>
</evidence>
<dbReference type="NCBIfam" id="TIGR00762">
    <property type="entry name" value="DegV"/>
    <property type="match status" value="1"/>
</dbReference>
<sequence length="122" mass="13288">DLDYLAKGGRVSKASAFLGGLLNIKPVLNVEDGKLVPIEKIRGKKKVLRRLIELMRERGSNIQEQVVGISHADNLETALEVKELIEDELHPKEVYISSIGSAIGAHTGAGTIALFFLNAQNE</sequence>
<name>A0ABU6NEK2_9BACI</name>
<dbReference type="RefSeq" id="WP_327969613.1">
    <property type="nucleotide sequence ID" value="NZ_JARMQG010000357.1"/>
</dbReference>
<protein>
    <submittedName>
        <fullName evidence="3">DegV family protein</fullName>
    </submittedName>
</protein>
<dbReference type="PROSITE" id="PS51482">
    <property type="entry name" value="DEGV"/>
    <property type="match status" value="1"/>
</dbReference>
<proteinExistence type="predicted"/>